<dbReference type="OrthoDB" id="4968374at2759"/>
<dbReference type="SUPFAM" id="SSF57667">
    <property type="entry name" value="beta-beta-alpha zinc fingers"/>
    <property type="match status" value="1"/>
</dbReference>
<dbReference type="PROSITE" id="PS50157">
    <property type="entry name" value="ZINC_FINGER_C2H2_2"/>
    <property type="match status" value="2"/>
</dbReference>
<dbReference type="Gene3D" id="3.30.160.60">
    <property type="entry name" value="Classic Zinc Finger"/>
    <property type="match status" value="2"/>
</dbReference>
<dbReference type="STRING" id="1081108.A0A167UHV8"/>
<dbReference type="GO" id="GO:0008270">
    <property type="term" value="F:zinc ion binding"/>
    <property type="evidence" value="ECO:0007669"/>
    <property type="project" value="UniProtKB-KW"/>
</dbReference>
<sequence length="353" mass="39103">MLQLETDSRQSTCTGFGMDSHAIAVVPTHANFSSASVFSDLLTPPSWQVISNRPFLNRKASFVTFANDGGLTPPATPDKSNYTSGDFKPNSSSRRSPEFFAPTSIDKIKSLNTDYESELNVGVAASNVMGLTSLSSSICGASEADMNSGFGTDIPMGAFPSSSWPLNSYSYNTGFSHQSRLYAPSPEPFDLSCGLQSPVDDGATLRSSFSPSHLRASRKIISHEELGKACKLEPAQIRTSREMLENAERNGAEHAPKPRSECDYFGCQKSFCRKEHLKRHKQTFHNEGPNRFSCEFCGKSQFNRRDNLKNHRKLHARYRSGSRGVEFIAAAVPIIEQEEIRRKRQVSHKSEKD</sequence>
<feature type="region of interest" description="Disordered" evidence="5">
    <location>
        <begin position="67"/>
        <end position="98"/>
    </location>
</feature>
<dbReference type="EMBL" id="AZHF01000019">
    <property type="protein sequence ID" value="OAA61593.1"/>
    <property type="molecule type" value="Genomic_DNA"/>
</dbReference>
<organism evidence="8 9">
    <name type="scientific">Akanthomyces lecanii RCEF 1005</name>
    <dbReference type="NCBI Taxonomy" id="1081108"/>
    <lineage>
        <taxon>Eukaryota</taxon>
        <taxon>Fungi</taxon>
        <taxon>Dikarya</taxon>
        <taxon>Ascomycota</taxon>
        <taxon>Pezizomycotina</taxon>
        <taxon>Sordariomycetes</taxon>
        <taxon>Hypocreomycetidae</taxon>
        <taxon>Hypocreales</taxon>
        <taxon>Cordycipitaceae</taxon>
        <taxon>Akanthomyces</taxon>
        <taxon>Cordyceps confragosa</taxon>
    </lineage>
</organism>
<dbReference type="SMART" id="SM00355">
    <property type="entry name" value="ZnF_C2H2"/>
    <property type="match status" value="2"/>
</dbReference>
<dbReference type="EMBL" id="AZHF01000019">
    <property type="protein sequence ID" value="OAA61590.1"/>
    <property type="molecule type" value="Genomic_DNA"/>
</dbReference>
<comment type="caution">
    <text evidence="8">The sequence shown here is derived from an EMBL/GenBank/DDBJ whole genome shotgun (WGS) entry which is preliminary data.</text>
</comment>
<dbReference type="InterPro" id="IPR013087">
    <property type="entry name" value="Znf_C2H2_type"/>
</dbReference>
<feature type="domain" description="C2H2-type" evidence="6">
    <location>
        <begin position="292"/>
        <end position="320"/>
    </location>
</feature>
<keyword evidence="3" id="KW-0862">Zinc</keyword>
<feature type="compositionally biased region" description="Polar residues" evidence="5">
    <location>
        <begin position="78"/>
        <end position="94"/>
    </location>
</feature>
<evidence type="ECO:0000259" key="6">
    <source>
        <dbReference type="PROSITE" id="PS50157"/>
    </source>
</evidence>
<dbReference type="PROSITE" id="PS00028">
    <property type="entry name" value="ZINC_FINGER_C2H2_1"/>
    <property type="match status" value="1"/>
</dbReference>
<dbReference type="PANTHER" id="PTHR23235:SF120">
    <property type="entry name" value="KRUPPEL-LIKE FACTOR 15"/>
    <property type="match status" value="1"/>
</dbReference>
<gene>
    <name evidence="7" type="ORF">LEL_10759</name>
    <name evidence="8" type="ORF">LEL_10762</name>
</gene>
<evidence type="ECO:0000313" key="8">
    <source>
        <dbReference type="EMBL" id="OAA61593.1"/>
    </source>
</evidence>
<dbReference type="GO" id="GO:0000978">
    <property type="term" value="F:RNA polymerase II cis-regulatory region sequence-specific DNA binding"/>
    <property type="evidence" value="ECO:0007669"/>
    <property type="project" value="TreeGrafter"/>
</dbReference>
<protein>
    <submittedName>
        <fullName evidence="8">Zinc finger, C2H2-type/integrase, DNA-binding protein</fullName>
    </submittedName>
</protein>
<dbReference type="PANTHER" id="PTHR23235">
    <property type="entry name" value="KRUEPPEL-LIKE TRANSCRIPTION FACTOR"/>
    <property type="match status" value="1"/>
</dbReference>
<keyword evidence="2 4" id="KW-0863">Zinc-finger</keyword>
<keyword evidence="9" id="KW-1185">Reference proteome</keyword>
<evidence type="ECO:0000256" key="4">
    <source>
        <dbReference type="PROSITE-ProRule" id="PRU00042"/>
    </source>
</evidence>
<evidence type="ECO:0000313" key="9">
    <source>
        <dbReference type="Proteomes" id="UP000076881"/>
    </source>
</evidence>
<feature type="domain" description="C2H2-type" evidence="6">
    <location>
        <begin position="260"/>
        <end position="289"/>
    </location>
</feature>
<dbReference type="Proteomes" id="UP000076881">
    <property type="component" value="Unassembled WGS sequence"/>
</dbReference>
<reference evidence="8 9" key="1">
    <citation type="journal article" date="2016" name="Genome Biol. Evol.">
        <title>Divergent and convergent evolution of fungal pathogenicity.</title>
        <authorList>
            <person name="Shang Y."/>
            <person name="Xiao G."/>
            <person name="Zheng P."/>
            <person name="Cen K."/>
            <person name="Zhan S."/>
            <person name="Wang C."/>
        </authorList>
    </citation>
    <scope>NUCLEOTIDE SEQUENCE [LARGE SCALE GENOMIC DNA]</scope>
    <source>
        <strain evidence="8 9">RCEF 1005</strain>
    </source>
</reference>
<evidence type="ECO:0000256" key="1">
    <source>
        <dbReference type="ARBA" id="ARBA00022723"/>
    </source>
</evidence>
<accession>A0A167UHV8</accession>
<proteinExistence type="predicted"/>
<dbReference type="AlphaFoldDB" id="A0A167UHV8"/>
<dbReference type="InterPro" id="IPR036236">
    <property type="entry name" value="Znf_C2H2_sf"/>
</dbReference>
<name>A0A167UHV8_CORDF</name>
<evidence type="ECO:0000256" key="5">
    <source>
        <dbReference type="SAM" id="MobiDB-lite"/>
    </source>
</evidence>
<evidence type="ECO:0000256" key="3">
    <source>
        <dbReference type="ARBA" id="ARBA00022833"/>
    </source>
</evidence>
<keyword evidence="1" id="KW-0479">Metal-binding</keyword>
<evidence type="ECO:0000256" key="2">
    <source>
        <dbReference type="ARBA" id="ARBA00022771"/>
    </source>
</evidence>
<dbReference type="GO" id="GO:0000981">
    <property type="term" value="F:DNA-binding transcription factor activity, RNA polymerase II-specific"/>
    <property type="evidence" value="ECO:0007669"/>
    <property type="project" value="TreeGrafter"/>
</dbReference>
<evidence type="ECO:0000313" key="7">
    <source>
        <dbReference type="EMBL" id="OAA61590.1"/>
    </source>
</evidence>
<keyword evidence="8" id="KW-0238">DNA-binding</keyword>